<organism evidence="2 3">
    <name type="scientific">Winogradskyella luteola</name>
    <dbReference type="NCBI Taxonomy" id="2828330"/>
    <lineage>
        <taxon>Bacteria</taxon>
        <taxon>Pseudomonadati</taxon>
        <taxon>Bacteroidota</taxon>
        <taxon>Flavobacteriia</taxon>
        <taxon>Flavobacteriales</taxon>
        <taxon>Flavobacteriaceae</taxon>
        <taxon>Winogradskyella</taxon>
    </lineage>
</organism>
<sequence>MNPLKVVIAGGPGTGKTSIINHLKVRGFFCYDEVSREVTLQARKEGIDQLFITEPLLFSRKLLEGRIRQFLNAEKENENVVFLDRGLPDVIAYMDYVGDDYPKHFIEACENHKYDLIFVLAPWQEIFTSDSERYENFEQAIEIHHHLLKTYMRFDYQLIDVPFGTIEARTDFVLDYLNLG</sequence>
<accession>A0A9X1JNK0</accession>
<dbReference type="Pfam" id="PF13521">
    <property type="entry name" value="AAA_28"/>
    <property type="match status" value="1"/>
</dbReference>
<feature type="domain" description="NadR/Ttd14 AAA" evidence="1">
    <location>
        <begin position="5"/>
        <end position="169"/>
    </location>
</feature>
<reference evidence="2" key="1">
    <citation type="submission" date="2021-04" db="EMBL/GenBank/DDBJ databases">
        <authorList>
            <person name="Pira H."/>
            <person name="Risdian C."/>
            <person name="Wink J."/>
        </authorList>
    </citation>
    <scope>NUCLEOTIDE SEQUENCE</scope>
    <source>
        <strain evidence="2">WHY3</strain>
    </source>
</reference>
<dbReference type="RefSeq" id="WP_218544282.1">
    <property type="nucleotide sequence ID" value="NZ_JAGSPD010000001.1"/>
</dbReference>
<dbReference type="InterPro" id="IPR038727">
    <property type="entry name" value="NadR/Ttd14_AAA_dom"/>
</dbReference>
<keyword evidence="2" id="KW-0067">ATP-binding</keyword>
<dbReference type="Proteomes" id="UP001138894">
    <property type="component" value="Unassembled WGS sequence"/>
</dbReference>
<dbReference type="GO" id="GO:0005524">
    <property type="term" value="F:ATP binding"/>
    <property type="evidence" value="ECO:0007669"/>
    <property type="project" value="UniProtKB-KW"/>
</dbReference>
<gene>
    <name evidence="2" type="ORF">KCG49_00825</name>
</gene>
<protein>
    <submittedName>
        <fullName evidence="2">ATP-binding protein</fullName>
    </submittedName>
</protein>
<proteinExistence type="predicted"/>
<evidence type="ECO:0000259" key="1">
    <source>
        <dbReference type="Pfam" id="PF13521"/>
    </source>
</evidence>
<comment type="caution">
    <text evidence="2">The sequence shown here is derived from an EMBL/GenBank/DDBJ whole genome shotgun (WGS) entry which is preliminary data.</text>
</comment>
<keyword evidence="2" id="KW-0547">Nucleotide-binding</keyword>
<dbReference type="EMBL" id="JAGSPD010000001">
    <property type="protein sequence ID" value="MBV7267729.1"/>
    <property type="molecule type" value="Genomic_DNA"/>
</dbReference>
<name>A0A9X1JNK0_9FLAO</name>
<evidence type="ECO:0000313" key="3">
    <source>
        <dbReference type="Proteomes" id="UP001138894"/>
    </source>
</evidence>
<keyword evidence="3" id="KW-1185">Reference proteome</keyword>
<dbReference type="AlphaFoldDB" id="A0A9X1JNK0"/>
<evidence type="ECO:0000313" key="2">
    <source>
        <dbReference type="EMBL" id="MBV7267729.1"/>
    </source>
</evidence>